<evidence type="ECO:0000256" key="3">
    <source>
        <dbReference type="ARBA" id="ARBA00022723"/>
    </source>
</evidence>
<dbReference type="InterPro" id="IPR012675">
    <property type="entry name" value="Beta-grasp_dom_sf"/>
</dbReference>
<dbReference type="InterPro" id="IPR001055">
    <property type="entry name" value="Adrenodoxin-like"/>
</dbReference>
<dbReference type="PANTHER" id="PTHR23426:SF65">
    <property type="entry name" value="FERREDOXIN-2, MITOCHONDRIAL"/>
    <property type="match status" value="1"/>
</dbReference>
<protein>
    <submittedName>
        <fullName evidence="8">(2Fe-2S)-binding protein</fullName>
    </submittedName>
</protein>
<dbReference type="InterPro" id="IPR036010">
    <property type="entry name" value="2Fe-2S_ferredoxin-like_sf"/>
</dbReference>
<dbReference type="AlphaFoldDB" id="A0A395M188"/>
<dbReference type="Pfam" id="PF00111">
    <property type="entry name" value="Fer2"/>
    <property type="match status" value="1"/>
</dbReference>
<keyword evidence="4" id="KW-0408">Iron</keyword>
<dbReference type="CDD" id="cd00207">
    <property type="entry name" value="fer2"/>
    <property type="match status" value="1"/>
</dbReference>
<name>A0A395M188_9BACT</name>
<dbReference type="EMBL" id="PHFL01000039">
    <property type="protein sequence ID" value="RFM24569.1"/>
    <property type="molecule type" value="Genomic_DNA"/>
</dbReference>
<evidence type="ECO:0000256" key="4">
    <source>
        <dbReference type="ARBA" id="ARBA00023004"/>
    </source>
</evidence>
<dbReference type="PANTHER" id="PTHR23426">
    <property type="entry name" value="FERREDOXIN/ADRENODOXIN"/>
    <property type="match status" value="1"/>
</dbReference>
<gene>
    <name evidence="8" type="ORF">D0433_06185</name>
</gene>
<proteinExistence type="inferred from homology"/>
<evidence type="ECO:0000256" key="5">
    <source>
        <dbReference type="ARBA" id="ARBA00023014"/>
    </source>
</evidence>
<keyword evidence="2" id="KW-0001">2Fe-2S</keyword>
<comment type="similarity">
    <text evidence="1">Belongs to the adrenodoxin/putidaredoxin family.</text>
</comment>
<dbReference type="PROSITE" id="PS51085">
    <property type="entry name" value="2FE2S_FER_2"/>
    <property type="match status" value="1"/>
</dbReference>
<dbReference type="SUPFAM" id="SSF54292">
    <property type="entry name" value="2Fe-2S ferredoxin-like"/>
    <property type="match status" value="1"/>
</dbReference>
<evidence type="ECO:0000256" key="2">
    <source>
        <dbReference type="ARBA" id="ARBA00022714"/>
    </source>
</evidence>
<evidence type="ECO:0000313" key="8">
    <source>
        <dbReference type="EMBL" id="RFM24569.1"/>
    </source>
</evidence>
<evidence type="ECO:0000313" key="9">
    <source>
        <dbReference type="Proteomes" id="UP000266389"/>
    </source>
</evidence>
<dbReference type="GO" id="GO:0051537">
    <property type="term" value="F:2 iron, 2 sulfur cluster binding"/>
    <property type="evidence" value="ECO:0007669"/>
    <property type="project" value="UniProtKB-KW"/>
</dbReference>
<dbReference type="Gene3D" id="3.10.20.30">
    <property type="match status" value="1"/>
</dbReference>
<dbReference type="GO" id="GO:0140647">
    <property type="term" value="P:P450-containing electron transport chain"/>
    <property type="evidence" value="ECO:0007669"/>
    <property type="project" value="InterPro"/>
</dbReference>
<comment type="caution">
    <text evidence="8">The sequence shown here is derived from an EMBL/GenBank/DDBJ whole genome shotgun (WGS) entry which is preliminary data.</text>
</comment>
<evidence type="ECO:0000256" key="6">
    <source>
        <dbReference type="ARBA" id="ARBA00034078"/>
    </source>
</evidence>
<dbReference type="Proteomes" id="UP000266389">
    <property type="component" value="Unassembled WGS sequence"/>
</dbReference>
<keyword evidence="5" id="KW-0411">Iron-sulfur</keyword>
<organism evidence="8 9">
    <name type="scientific">Candidatus Thermochlorobacter aerophilus</name>
    <dbReference type="NCBI Taxonomy" id="1868324"/>
    <lineage>
        <taxon>Bacteria</taxon>
        <taxon>Pseudomonadati</taxon>
        <taxon>Chlorobiota</taxon>
        <taxon>Chlorobiia</taxon>
        <taxon>Chlorobiales</taxon>
        <taxon>Candidatus Thermochlorobacteriaceae</taxon>
        <taxon>Candidatus Thermochlorobacter</taxon>
    </lineage>
</organism>
<comment type="cofactor">
    <cofactor evidence="6">
        <name>[2Fe-2S] cluster</name>
        <dbReference type="ChEBI" id="CHEBI:190135"/>
    </cofactor>
</comment>
<dbReference type="GO" id="GO:0046872">
    <property type="term" value="F:metal ion binding"/>
    <property type="evidence" value="ECO:0007669"/>
    <property type="project" value="UniProtKB-KW"/>
</dbReference>
<feature type="domain" description="2Fe-2S ferredoxin-type" evidence="7">
    <location>
        <begin position="4"/>
        <end position="103"/>
    </location>
</feature>
<reference evidence="8 9" key="1">
    <citation type="journal article" date="2011" name="ISME J.">
        <title>Community ecology of hot spring cyanobacterial mats: predominant populations and their functional potential.</title>
        <authorList>
            <person name="Klatt C.G."/>
            <person name="Wood J.M."/>
            <person name="Rusch D.B."/>
            <person name="Bateson M.M."/>
            <person name="Hamamura N."/>
            <person name="Heidelberg J.F."/>
            <person name="Grossman A.R."/>
            <person name="Bhaya D."/>
            <person name="Cohan F.M."/>
            <person name="Kuhl M."/>
            <person name="Bryant D.A."/>
            <person name="Ward D.M."/>
        </authorList>
    </citation>
    <scope>NUCLEOTIDE SEQUENCE [LARGE SCALE GENOMIC DNA]</scope>
    <source>
        <strain evidence="8">OS</strain>
    </source>
</reference>
<dbReference type="InterPro" id="IPR001041">
    <property type="entry name" value="2Fe-2S_ferredoxin-type"/>
</dbReference>
<evidence type="ECO:0000259" key="7">
    <source>
        <dbReference type="PROSITE" id="PS51085"/>
    </source>
</evidence>
<sequence>MAKLEITVRYGNGKEERYTIETDNPTERSLQDLALDEGVQIGGACGGMGLCTTCRVVISQGSEHLPPLTRAEKDFLAQKLLKPNERLACQIAPKHDLSVIFEK</sequence>
<keyword evidence="3" id="KW-0479">Metal-binding</keyword>
<evidence type="ECO:0000256" key="1">
    <source>
        <dbReference type="ARBA" id="ARBA00010914"/>
    </source>
</evidence>
<accession>A0A395M188</accession>
<dbReference type="GO" id="GO:0009055">
    <property type="term" value="F:electron transfer activity"/>
    <property type="evidence" value="ECO:0007669"/>
    <property type="project" value="TreeGrafter"/>
</dbReference>